<dbReference type="Proteomes" id="UP000821866">
    <property type="component" value="Chromosome 2"/>
</dbReference>
<proteinExistence type="predicted"/>
<feature type="region of interest" description="Disordered" evidence="1">
    <location>
        <begin position="1"/>
        <end position="26"/>
    </location>
</feature>
<dbReference type="EMBL" id="JABSTU010000004">
    <property type="protein sequence ID" value="KAH8032777.1"/>
    <property type="molecule type" value="Genomic_DNA"/>
</dbReference>
<gene>
    <name evidence="3" type="ORF">HPB51_001836</name>
</gene>
<name>A0A9J6EEI6_RHIMP</name>
<comment type="caution">
    <text evidence="3">The sequence shown here is derived from an EMBL/GenBank/DDBJ whole genome shotgun (WGS) entry which is preliminary data.</text>
</comment>
<keyword evidence="4" id="KW-1185">Reference proteome</keyword>
<organism evidence="3 4">
    <name type="scientific">Rhipicephalus microplus</name>
    <name type="common">Cattle tick</name>
    <name type="synonym">Boophilus microplus</name>
    <dbReference type="NCBI Taxonomy" id="6941"/>
    <lineage>
        <taxon>Eukaryota</taxon>
        <taxon>Metazoa</taxon>
        <taxon>Ecdysozoa</taxon>
        <taxon>Arthropoda</taxon>
        <taxon>Chelicerata</taxon>
        <taxon>Arachnida</taxon>
        <taxon>Acari</taxon>
        <taxon>Parasitiformes</taxon>
        <taxon>Ixodida</taxon>
        <taxon>Ixodoidea</taxon>
        <taxon>Ixodidae</taxon>
        <taxon>Rhipicephalinae</taxon>
        <taxon>Rhipicephalus</taxon>
        <taxon>Boophilus</taxon>
    </lineage>
</organism>
<dbReference type="InterPro" id="IPR049012">
    <property type="entry name" value="Mutator_transp_dom"/>
</dbReference>
<dbReference type="Gene3D" id="3.10.180.10">
    <property type="entry name" value="2,3-Dihydroxybiphenyl 1,2-Dioxygenase, domain 1"/>
    <property type="match status" value="1"/>
</dbReference>
<evidence type="ECO:0000313" key="3">
    <source>
        <dbReference type="EMBL" id="KAH8032777.1"/>
    </source>
</evidence>
<dbReference type="InterPro" id="IPR029068">
    <property type="entry name" value="Glyas_Bleomycin-R_OHBP_Dase"/>
</dbReference>
<dbReference type="Pfam" id="PF20700">
    <property type="entry name" value="Mutator"/>
    <property type="match status" value="1"/>
</dbReference>
<dbReference type="VEuPathDB" id="VectorBase:LOC119161290"/>
<sequence>MRQAGLDFEGKANSPESNREQRQSAACTPCLDDSGFAREDDATSEYWDNFGIVEESLPGLSLETSVTTQPEEPIITGRRVVSLAHFVNAVRSLDDHSCPKLTGRFALVKERRVGLWSEFTFTCSECQEIRKLTTDPVTEPTSLTDKANVGVNDAAVWAFMSIGSGHSQFEEAMAVMEIPAMSKGAFLRREESLGKCWKTVLFDQMIKAGKEEKKLAEEAGAFCEDGITPYITVIVDGGWSHRSHGHRYSANSGVAVIIGERTKKLLYLGVRNKLCSTCEHYSRTGKGKKDHVYYKNWNQSSGAMESDIIVEGFQRSVEIHGVEYRTFIGDGDSSVLHQILTKVEYGRFVKKRECANHVVKCYTTRLYGIAKETKGSSAFLSGPRIKRLKNGARKAIKHYANILRDVQGTAQKQRAQKADLTRQLAGDLINGPKHVFGCHDSCKDYFCDGTKGDNIYDGMPKVLQMKIVTAANIIAEKADRLVTDDTSNLAEAVMALVAKLSGGKQINRCQKGSYEHRCYGAGLSFQLGPQWHCTTSKAVTCKSPAAVLKRYASKKTAQKANKESLRRKLFEENGHQQHKRKESTVNDSMIHYGPNCQQPDMPPEQYAEKERAVLASLQIGDRKETIRFFKDILGMQVLRHEEFEDGCRAACNGPYDLNWSKTMIGYGPEVSHFVMELTYNYGIGSYAKGNDFVAVVIRSDNVLENARRHAWPVEKFEGNDALIAPGGYSVVILADPDGHEICFVDAESFRHLSAVDPEAERLLQKAIDEDKSAEWYRDVQGGEKPAA</sequence>
<dbReference type="AlphaFoldDB" id="A0A9J6EEI6"/>
<evidence type="ECO:0000256" key="1">
    <source>
        <dbReference type="SAM" id="MobiDB-lite"/>
    </source>
</evidence>
<dbReference type="InterPro" id="IPR037523">
    <property type="entry name" value="VOC_core"/>
</dbReference>
<protein>
    <recommendedName>
        <fullName evidence="2">VOC domain-containing protein</fullName>
    </recommendedName>
</protein>
<dbReference type="PANTHER" id="PTHR46466:SF1">
    <property type="entry name" value="GLYOXALASE DOMAIN-CONTAINING PROTEIN 4"/>
    <property type="match status" value="1"/>
</dbReference>
<dbReference type="VEuPathDB" id="VectorBase:LOC119168575"/>
<dbReference type="InterPro" id="IPR043193">
    <property type="entry name" value="GLOD4"/>
</dbReference>
<evidence type="ECO:0000313" key="4">
    <source>
        <dbReference type="Proteomes" id="UP000821866"/>
    </source>
</evidence>
<dbReference type="Pfam" id="PF21701">
    <property type="entry name" value="GLOD4_C"/>
    <property type="match status" value="1"/>
</dbReference>
<dbReference type="PANTHER" id="PTHR46466">
    <property type="entry name" value="GLYOXALASE DOMAIN-CONTAINING PROTEIN 4"/>
    <property type="match status" value="1"/>
</dbReference>
<accession>A0A9J6EEI6</accession>
<evidence type="ECO:0000259" key="2">
    <source>
        <dbReference type="PROSITE" id="PS51819"/>
    </source>
</evidence>
<dbReference type="SUPFAM" id="SSF54593">
    <property type="entry name" value="Glyoxalase/Bleomycin resistance protein/Dihydroxybiphenyl dioxygenase"/>
    <property type="match status" value="1"/>
</dbReference>
<reference evidence="3" key="2">
    <citation type="submission" date="2021-09" db="EMBL/GenBank/DDBJ databases">
        <authorList>
            <person name="Jia N."/>
            <person name="Wang J."/>
            <person name="Shi W."/>
            <person name="Du L."/>
            <person name="Sun Y."/>
            <person name="Zhan W."/>
            <person name="Jiang J."/>
            <person name="Wang Q."/>
            <person name="Zhang B."/>
            <person name="Ji P."/>
            <person name="Sakyi L.B."/>
            <person name="Cui X."/>
            <person name="Yuan T."/>
            <person name="Jiang B."/>
            <person name="Yang W."/>
            <person name="Lam T.T.-Y."/>
            <person name="Chang Q."/>
            <person name="Ding S."/>
            <person name="Wang X."/>
            <person name="Zhu J."/>
            <person name="Ruan X."/>
            <person name="Zhao L."/>
            <person name="Wei J."/>
            <person name="Que T."/>
            <person name="Du C."/>
            <person name="Cheng J."/>
            <person name="Dai P."/>
            <person name="Han X."/>
            <person name="Huang E."/>
            <person name="Gao Y."/>
            <person name="Liu J."/>
            <person name="Shao H."/>
            <person name="Ye R."/>
            <person name="Li L."/>
            <person name="Wei W."/>
            <person name="Wang X."/>
            <person name="Wang C."/>
            <person name="Huo Q."/>
            <person name="Li W."/>
            <person name="Guo W."/>
            <person name="Chen H."/>
            <person name="Chen S."/>
            <person name="Zhou L."/>
            <person name="Zhou L."/>
            <person name="Ni X."/>
            <person name="Tian J."/>
            <person name="Zhou Y."/>
            <person name="Sheng Y."/>
            <person name="Liu T."/>
            <person name="Pan Y."/>
            <person name="Xia L."/>
            <person name="Li J."/>
            <person name="Zhao F."/>
            <person name="Cao W."/>
        </authorList>
    </citation>
    <scope>NUCLEOTIDE SEQUENCE</scope>
    <source>
        <strain evidence="3">Rmic-2018</strain>
        <tissue evidence="3">Larvae</tissue>
    </source>
</reference>
<reference evidence="3" key="1">
    <citation type="journal article" date="2020" name="Cell">
        <title>Large-Scale Comparative Analyses of Tick Genomes Elucidate Their Genetic Diversity and Vector Capacities.</title>
        <authorList>
            <consortium name="Tick Genome and Microbiome Consortium (TIGMIC)"/>
            <person name="Jia N."/>
            <person name="Wang J."/>
            <person name="Shi W."/>
            <person name="Du L."/>
            <person name="Sun Y."/>
            <person name="Zhan W."/>
            <person name="Jiang J.F."/>
            <person name="Wang Q."/>
            <person name="Zhang B."/>
            <person name="Ji P."/>
            <person name="Bell-Sakyi L."/>
            <person name="Cui X.M."/>
            <person name="Yuan T.T."/>
            <person name="Jiang B.G."/>
            <person name="Yang W.F."/>
            <person name="Lam T.T."/>
            <person name="Chang Q.C."/>
            <person name="Ding S.J."/>
            <person name="Wang X.J."/>
            <person name="Zhu J.G."/>
            <person name="Ruan X.D."/>
            <person name="Zhao L."/>
            <person name="Wei J.T."/>
            <person name="Ye R.Z."/>
            <person name="Que T.C."/>
            <person name="Du C.H."/>
            <person name="Zhou Y.H."/>
            <person name="Cheng J.X."/>
            <person name="Dai P.F."/>
            <person name="Guo W.B."/>
            <person name="Han X.H."/>
            <person name="Huang E.J."/>
            <person name="Li L.F."/>
            <person name="Wei W."/>
            <person name="Gao Y.C."/>
            <person name="Liu J.Z."/>
            <person name="Shao H.Z."/>
            <person name="Wang X."/>
            <person name="Wang C.C."/>
            <person name="Yang T.C."/>
            <person name="Huo Q.B."/>
            <person name="Li W."/>
            <person name="Chen H.Y."/>
            <person name="Chen S.E."/>
            <person name="Zhou L.G."/>
            <person name="Ni X.B."/>
            <person name="Tian J.H."/>
            <person name="Sheng Y."/>
            <person name="Liu T."/>
            <person name="Pan Y.S."/>
            <person name="Xia L.Y."/>
            <person name="Li J."/>
            <person name="Zhao F."/>
            <person name="Cao W.C."/>
        </authorList>
    </citation>
    <scope>NUCLEOTIDE SEQUENCE</scope>
    <source>
        <strain evidence="3">Rmic-2018</strain>
    </source>
</reference>
<dbReference type="PROSITE" id="PS51819">
    <property type="entry name" value="VOC"/>
    <property type="match status" value="1"/>
</dbReference>
<feature type="domain" description="VOC" evidence="2">
    <location>
        <begin position="611"/>
        <end position="746"/>
    </location>
</feature>